<reference evidence="1" key="1">
    <citation type="journal article" date="2010" name="Appl. Environ. Microbiol.">
        <title>Natural competence in Thermoanaerobacter and Thermoanaerobacterium species.</title>
        <authorList>
            <person name="Shaw A.J."/>
            <person name="Hogsett D.A."/>
            <person name="Lynd L.R."/>
        </authorList>
    </citation>
    <scope>NUCLEOTIDE SEQUENCE</scope>
    <source>
        <strain evidence="1">JW/SL-YS485</strain>
    </source>
</reference>
<protein>
    <submittedName>
        <fullName evidence="1">Uncharacterized protein</fullName>
    </submittedName>
</protein>
<reference evidence="1" key="2">
    <citation type="submission" date="2010-01" db="EMBL/GenBank/DDBJ databases">
        <authorList>
            <person name="Shaw A.J.IV."/>
            <person name="Hogsett D.A."/>
            <person name="Lynd L.R."/>
        </authorList>
    </citation>
    <scope>NUCLEOTIDE SEQUENCE</scope>
    <source>
        <strain evidence="1">JW/SL-YS485</strain>
    </source>
</reference>
<evidence type="ECO:0000313" key="1">
    <source>
        <dbReference type="EMBL" id="ADK10917.1"/>
    </source>
</evidence>
<accession>D8X0D6</accession>
<sequence>MNDKGSALIFTLIIILILSVLALSILDISLFEYKTSYAYGNSITVDNAAEAGLDTAKGVFNKSLFDNLNNLINNTANTLINEYNSLIPPQTVPKEVMYEAIYQAVRQYLENNVFNAYQNYQFYLDDKNTISVTISYIKITDFQPFDGTNILPKYTIRIETIGNFKNLKRYGHAFIVLDLNKSGNPISISSWVIDNTPPSS</sequence>
<proteinExistence type="predicted"/>
<dbReference type="OMA" id="KISYAYA"/>
<name>D8X0D6_THESA</name>
<dbReference type="EMBL" id="GU479453">
    <property type="protein sequence ID" value="ADK10917.1"/>
    <property type="molecule type" value="Genomic_DNA"/>
</dbReference>
<dbReference type="AlphaFoldDB" id="D8X0D6"/>
<organism evidence="1">
    <name type="scientific">Thermoanaerobacterium saccharolyticum</name>
    <dbReference type="NCBI Taxonomy" id="28896"/>
    <lineage>
        <taxon>Bacteria</taxon>
        <taxon>Bacillati</taxon>
        <taxon>Bacillota</taxon>
        <taxon>Clostridia</taxon>
        <taxon>Thermoanaerobacterales</taxon>
        <taxon>Thermoanaerobacteraceae</taxon>
        <taxon>Thermoanaerobacterium</taxon>
    </lineage>
</organism>